<keyword evidence="5" id="KW-0411">Iron-sulfur</keyword>
<keyword evidence="2" id="KW-0479">Metal-binding</keyword>
<evidence type="ECO:0000256" key="4">
    <source>
        <dbReference type="ARBA" id="ARBA00023004"/>
    </source>
</evidence>
<gene>
    <name evidence="7" type="ORF">GT360_03275</name>
</gene>
<dbReference type="GO" id="GO:0016491">
    <property type="term" value="F:oxidoreductase activity"/>
    <property type="evidence" value="ECO:0007669"/>
    <property type="project" value="UniProtKB-KW"/>
</dbReference>
<dbReference type="InterPro" id="IPR004017">
    <property type="entry name" value="Cys_rich_dom"/>
</dbReference>
<sequence>MSNKIFMPGCSLPSYSPEGVAAIANYLKDVFPEMGAVQKCCGKPTAALGQTEQFKERFGMLQSDFNKVDAQEVIVACQSCFGMIKKFSDGQVPVSLWTLLPKIGLPKELVGKAKHSDVVFTIHDSCSTRHERELQEGIRWIMNELGYKTVEPEHTKENTRCCGFGGMVVPANPDVANRVIKRRVDEFETDHVVVYCAACRASMMGVDTASWHILDLMFGPVVMKDTPPPANVLASPVKSWFNRYKSKAGLIKCMAV</sequence>
<evidence type="ECO:0000256" key="2">
    <source>
        <dbReference type="ARBA" id="ARBA00022723"/>
    </source>
</evidence>
<evidence type="ECO:0000259" key="6">
    <source>
        <dbReference type="Pfam" id="PF02754"/>
    </source>
</evidence>
<dbReference type="RefSeq" id="WP_164647488.1">
    <property type="nucleotide sequence ID" value="NZ_CP047475.1"/>
</dbReference>
<organism evidence="7 8">
    <name type="scientific">Vibrio astriarenae</name>
    <dbReference type="NCBI Taxonomy" id="1481923"/>
    <lineage>
        <taxon>Bacteria</taxon>
        <taxon>Pseudomonadati</taxon>
        <taxon>Pseudomonadota</taxon>
        <taxon>Gammaproteobacteria</taxon>
        <taxon>Vibrionales</taxon>
        <taxon>Vibrionaceae</taxon>
        <taxon>Vibrio</taxon>
    </lineage>
</organism>
<dbReference type="GO" id="GO:0005886">
    <property type="term" value="C:plasma membrane"/>
    <property type="evidence" value="ECO:0007669"/>
    <property type="project" value="TreeGrafter"/>
</dbReference>
<accession>A0A7Z2T1F2</accession>
<evidence type="ECO:0000256" key="3">
    <source>
        <dbReference type="ARBA" id="ARBA00023002"/>
    </source>
</evidence>
<keyword evidence="4" id="KW-0408">Iron</keyword>
<keyword evidence="3" id="KW-0560">Oxidoreductase</keyword>
<feature type="domain" description="Cysteine-rich" evidence="6">
    <location>
        <begin position="121"/>
        <end position="203"/>
    </location>
</feature>
<keyword evidence="1" id="KW-0004">4Fe-4S</keyword>
<evidence type="ECO:0000256" key="1">
    <source>
        <dbReference type="ARBA" id="ARBA00022485"/>
    </source>
</evidence>
<evidence type="ECO:0000313" key="8">
    <source>
        <dbReference type="Proteomes" id="UP000464262"/>
    </source>
</evidence>
<dbReference type="KEGG" id="vas:GT360_03275"/>
<protein>
    <submittedName>
        <fullName evidence="7">(Fe-S)-binding protein</fullName>
    </submittedName>
</protein>
<keyword evidence="8" id="KW-1185">Reference proteome</keyword>
<reference evidence="7 8" key="1">
    <citation type="submission" date="2020-01" db="EMBL/GenBank/DDBJ databases">
        <title>Whole genome and functional gene identification of agarase of Vibrio HN897.</title>
        <authorList>
            <person name="Liu Y."/>
            <person name="Zhao Z."/>
        </authorList>
    </citation>
    <scope>NUCLEOTIDE SEQUENCE [LARGE SCALE GENOMIC DNA]</scope>
    <source>
        <strain evidence="7 8">HN897</strain>
    </source>
</reference>
<dbReference type="InterPro" id="IPR051460">
    <property type="entry name" value="HdrC_iron-sulfur_subunit"/>
</dbReference>
<dbReference type="GO" id="GO:0046872">
    <property type="term" value="F:metal ion binding"/>
    <property type="evidence" value="ECO:0007669"/>
    <property type="project" value="UniProtKB-KW"/>
</dbReference>
<dbReference type="PANTHER" id="PTHR43255:SF1">
    <property type="entry name" value="IRON-SULFUR-BINDING OXIDOREDUCTASE FADF-RELATED"/>
    <property type="match status" value="1"/>
</dbReference>
<dbReference type="AlphaFoldDB" id="A0A7Z2T1F2"/>
<dbReference type="PANTHER" id="PTHR43255">
    <property type="entry name" value="IRON-SULFUR-BINDING OXIDOREDUCTASE FADF-RELATED-RELATED"/>
    <property type="match status" value="1"/>
</dbReference>
<name>A0A7Z2T1F2_9VIBR</name>
<evidence type="ECO:0000313" key="7">
    <source>
        <dbReference type="EMBL" id="QIA62593.1"/>
    </source>
</evidence>
<dbReference type="EMBL" id="CP047475">
    <property type="protein sequence ID" value="QIA62593.1"/>
    <property type="molecule type" value="Genomic_DNA"/>
</dbReference>
<evidence type="ECO:0000256" key="5">
    <source>
        <dbReference type="ARBA" id="ARBA00023014"/>
    </source>
</evidence>
<feature type="domain" description="Cysteine-rich" evidence="6">
    <location>
        <begin position="8"/>
        <end position="85"/>
    </location>
</feature>
<dbReference type="Proteomes" id="UP000464262">
    <property type="component" value="Chromosome 1"/>
</dbReference>
<proteinExistence type="predicted"/>
<dbReference type="GO" id="GO:0051539">
    <property type="term" value="F:4 iron, 4 sulfur cluster binding"/>
    <property type="evidence" value="ECO:0007669"/>
    <property type="project" value="UniProtKB-KW"/>
</dbReference>
<dbReference type="Pfam" id="PF02754">
    <property type="entry name" value="CCG"/>
    <property type="match status" value="2"/>
</dbReference>